<dbReference type="GO" id="GO:0006897">
    <property type="term" value="P:endocytosis"/>
    <property type="evidence" value="ECO:0007669"/>
    <property type="project" value="TreeGrafter"/>
</dbReference>
<dbReference type="Pfam" id="PF01417">
    <property type="entry name" value="ENTH"/>
    <property type="match status" value="1"/>
</dbReference>
<accession>A0A0P1AVG0</accession>
<dbReference type="GO" id="GO:0005768">
    <property type="term" value="C:endosome"/>
    <property type="evidence" value="ECO:0007669"/>
    <property type="project" value="TreeGrafter"/>
</dbReference>
<proteinExistence type="predicted"/>
<organism evidence="2 3">
    <name type="scientific">Plasmopara halstedii</name>
    <name type="common">Downy mildew of sunflower</name>
    <dbReference type="NCBI Taxonomy" id="4781"/>
    <lineage>
        <taxon>Eukaryota</taxon>
        <taxon>Sar</taxon>
        <taxon>Stramenopiles</taxon>
        <taxon>Oomycota</taxon>
        <taxon>Peronosporomycetes</taxon>
        <taxon>Peronosporales</taxon>
        <taxon>Peronosporaceae</taxon>
        <taxon>Plasmopara</taxon>
    </lineage>
</organism>
<dbReference type="Gene3D" id="1.25.40.90">
    <property type="match status" value="1"/>
</dbReference>
<dbReference type="EMBL" id="CCYD01001640">
    <property type="protein sequence ID" value="CEG45682.1"/>
    <property type="molecule type" value="Genomic_DNA"/>
</dbReference>
<name>A0A0P1AVG0_PLAHL</name>
<dbReference type="AlphaFoldDB" id="A0A0P1AVG0"/>
<feature type="domain" description="ENTH" evidence="1">
    <location>
        <begin position="29"/>
        <end position="173"/>
    </location>
</feature>
<dbReference type="GO" id="GO:0005543">
    <property type="term" value="F:phospholipid binding"/>
    <property type="evidence" value="ECO:0007669"/>
    <property type="project" value="TreeGrafter"/>
</dbReference>
<dbReference type="PANTHER" id="PTHR12276:SF45">
    <property type="entry name" value="CLATHRIN INTERACTOR 1"/>
    <property type="match status" value="1"/>
</dbReference>
<dbReference type="GO" id="GO:0030276">
    <property type="term" value="F:clathrin binding"/>
    <property type="evidence" value="ECO:0007669"/>
    <property type="project" value="TreeGrafter"/>
</dbReference>
<dbReference type="Proteomes" id="UP000054928">
    <property type="component" value="Unassembled WGS sequence"/>
</dbReference>
<evidence type="ECO:0000259" key="1">
    <source>
        <dbReference type="PROSITE" id="PS50942"/>
    </source>
</evidence>
<dbReference type="InterPro" id="IPR008942">
    <property type="entry name" value="ENTH_VHS"/>
</dbReference>
<protein>
    <submittedName>
        <fullName evidence="2">Equilibrative nucleoside transporter protein</fullName>
    </submittedName>
</protein>
<dbReference type="GeneID" id="36397019"/>
<dbReference type="STRING" id="4781.A0A0P1AVG0"/>
<evidence type="ECO:0000313" key="3">
    <source>
        <dbReference type="Proteomes" id="UP000054928"/>
    </source>
</evidence>
<dbReference type="GO" id="GO:0005886">
    <property type="term" value="C:plasma membrane"/>
    <property type="evidence" value="ECO:0007669"/>
    <property type="project" value="TreeGrafter"/>
</dbReference>
<dbReference type="SUPFAM" id="SSF48464">
    <property type="entry name" value="ENTH/VHS domain"/>
    <property type="match status" value="1"/>
</dbReference>
<dbReference type="OMA" id="LVVLHHC"/>
<dbReference type="RefSeq" id="XP_024582051.1">
    <property type="nucleotide sequence ID" value="XM_024716454.1"/>
</dbReference>
<dbReference type="InterPro" id="IPR013809">
    <property type="entry name" value="ENTH"/>
</dbReference>
<keyword evidence="3" id="KW-1185">Reference proteome</keyword>
<evidence type="ECO:0000313" key="2">
    <source>
        <dbReference type="EMBL" id="CEG45682.1"/>
    </source>
</evidence>
<dbReference type="PROSITE" id="PS50942">
    <property type="entry name" value="ENTH"/>
    <property type="match status" value="1"/>
</dbReference>
<dbReference type="OrthoDB" id="4033880at2759"/>
<sequence>MNKVKALFDEVVQIVKSALEGETKTPAERILDEYLPIEDNVLSALTARNSQLTAIPTSVIIDLASRTYNVVDCPCIQERIWEILIDHQTNPNLMKKALNLLHYLLINGSEEVVSDTRAPARASFLSDVATTYNKHEFEQYEFSQNLDIGAGARKTAADINALLENDEALLQARQEAEALHQKLALQGLRSTNRPTDDETRH</sequence>
<reference evidence="3" key="1">
    <citation type="submission" date="2014-09" db="EMBL/GenBank/DDBJ databases">
        <authorList>
            <person name="Sharma Rahul"/>
            <person name="Thines Marco"/>
        </authorList>
    </citation>
    <scope>NUCLEOTIDE SEQUENCE [LARGE SCALE GENOMIC DNA]</scope>
</reference>
<dbReference type="GO" id="GO:0030125">
    <property type="term" value="C:clathrin vesicle coat"/>
    <property type="evidence" value="ECO:0007669"/>
    <property type="project" value="TreeGrafter"/>
</dbReference>
<dbReference type="PANTHER" id="PTHR12276">
    <property type="entry name" value="EPSIN/ENT-RELATED"/>
    <property type="match status" value="1"/>
</dbReference>